<dbReference type="EMBL" id="JAVDPW010000006">
    <property type="protein sequence ID" value="MDR6291202.1"/>
    <property type="molecule type" value="Genomic_DNA"/>
</dbReference>
<protein>
    <submittedName>
        <fullName evidence="8">Threonine dehydratase</fullName>
        <ecNumber evidence="8">4.3.1.19</ecNumber>
    </submittedName>
</protein>
<evidence type="ECO:0000256" key="4">
    <source>
        <dbReference type="ARBA" id="ARBA00001946"/>
    </source>
</evidence>
<dbReference type="PROSITE" id="PS00165">
    <property type="entry name" value="DEHYDRATASE_SER_THR"/>
    <property type="match status" value="1"/>
</dbReference>
<dbReference type="CDD" id="cd01562">
    <property type="entry name" value="Thr-dehyd"/>
    <property type="match status" value="1"/>
</dbReference>
<evidence type="ECO:0000256" key="6">
    <source>
        <dbReference type="ARBA" id="ARBA00022898"/>
    </source>
</evidence>
<keyword evidence="9" id="KW-1185">Reference proteome</keyword>
<keyword evidence="8" id="KW-0456">Lyase</keyword>
<dbReference type="SUPFAM" id="SSF53686">
    <property type="entry name" value="Tryptophan synthase beta subunit-like PLP-dependent enzymes"/>
    <property type="match status" value="1"/>
</dbReference>
<comment type="cofactor">
    <cofactor evidence="4">
        <name>Mg(2+)</name>
        <dbReference type="ChEBI" id="CHEBI:18420"/>
    </cofactor>
</comment>
<evidence type="ECO:0000256" key="2">
    <source>
        <dbReference type="ARBA" id="ARBA00001933"/>
    </source>
</evidence>
<keyword evidence="6" id="KW-0663">Pyridoxal phosphate</keyword>
<comment type="cofactor">
    <cofactor evidence="1">
        <name>Ca(2+)</name>
        <dbReference type="ChEBI" id="CHEBI:29108"/>
    </cofactor>
</comment>
<dbReference type="PANTHER" id="PTHR43050:SF1">
    <property type="entry name" value="SERINE RACEMASE"/>
    <property type="match status" value="1"/>
</dbReference>
<evidence type="ECO:0000256" key="3">
    <source>
        <dbReference type="ARBA" id="ARBA00001936"/>
    </source>
</evidence>
<evidence type="ECO:0000256" key="5">
    <source>
        <dbReference type="ARBA" id="ARBA00022842"/>
    </source>
</evidence>
<reference evidence="8 9" key="1">
    <citation type="submission" date="2023-07" db="EMBL/GenBank/DDBJ databases">
        <title>Sorghum-associated microbial communities from plants grown in Nebraska, USA.</title>
        <authorList>
            <person name="Schachtman D."/>
        </authorList>
    </citation>
    <scope>NUCLEOTIDE SEQUENCE [LARGE SCALE GENOMIC DNA]</scope>
    <source>
        <strain evidence="8 9">584</strain>
    </source>
</reference>
<name>A0ABU1JRG7_9PROT</name>
<dbReference type="InterPro" id="IPR036052">
    <property type="entry name" value="TrpB-like_PALP_sf"/>
</dbReference>
<dbReference type="InterPro" id="IPR000634">
    <property type="entry name" value="Ser/Thr_deHydtase_PyrdxlP-BS"/>
</dbReference>
<accession>A0ABU1JRG7</accession>
<sequence length="324" mass="33673">MTVSIADIEAAARRLQGQAVRTPLLRSTLLDARAGREVLIKAEPLQRTGSFKFRGAYNRIAMIPAADRGKGVVAFSSGNHAQGVAAAARLFGIKATIVMPADAPAIKRRNTESYGATVVPYDRFGEDREAVTAKIVAETGATLVRPYDDPGIIAGQGTIGLEIAEQCAELGVRPDAVLASCSGGGLVSGVSIAIRARMPGVRIYAAEPEALDDMRRSLAAGERVTNDPGARSICDALQSPTPGQITFPIARETLAGGVTAPDDAVLRAMAVAFETLKLVLEPGGAVGLAATLENRIPDDIRSVVIVCSGGNVDAATFRDALATL</sequence>
<proteinExistence type="predicted"/>
<dbReference type="PANTHER" id="PTHR43050">
    <property type="entry name" value="SERINE / THREONINE RACEMASE FAMILY MEMBER"/>
    <property type="match status" value="1"/>
</dbReference>
<dbReference type="GO" id="GO:0004794">
    <property type="term" value="F:threonine deaminase activity"/>
    <property type="evidence" value="ECO:0007669"/>
    <property type="project" value="UniProtKB-EC"/>
</dbReference>
<dbReference type="Pfam" id="PF00291">
    <property type="entry name" value="PALP"/>
    <property type="match status" value="1"/>
</dbReference>
<gene>
    <name evidence="8" type="ORF">E9232_003728</name>
</gene>
<dbReference type="RefSeq" id="WP_309796196.1">
    <property type="nucleotide sequence ID" value="NZ_JAVDPW010000006.1"/>
</dbReference>
<evidence type="ECO:0000259" key="7">
    <source>
        <dbReference type="Pfam" id="PF00291"/>
    </source>
</evidence>
<comment type="cofactor">
    <cofactor evidence="2">
        <name>pyridoxal 5'-phosphate</name>
        <dbReference type="ChEBI" id="CHEBI:597326"/>
    </cofactor>
</comment>
<evidence type="ECO:0000256" key="1">
    <source>
        <dbReference type="ARBA" id="ARBA00001913"/>
    </source>
</evidence>
<evidence type="ECO:0000313" key="8">
    <source>
        <dbReference type="EMBL" id="MDR6291202.1"/>
    </source>
</evidence>
<comment type="cofactor">
    <cofactor evidence="3">
        <name>Mn(2+)</name>
        <dbReference type="ChEBI" id="CHEBI:29035"/>
    </cofactor>
</comment>
<keyword evidence="5" id="KW-0460">Magnesium</keyword>
<dbReference type="Proteomes" id="UP001262410">
    <property type="component" value="Unassembled WGS sequence"/>
</dbReference>
<evidence type="ECO:0000313" key="9">
    <source>
        <dbReference type="Proteomes" id="UP001262410"/>
    </source>
</evidence>
<organism evidence="8 9">
    <name type="scientific">Inquilinus ginsengisoli</name>
    <dbReference type="NCBI Taxonomy" id="363840"/>
    <lineage>
        <taxon>Bacteria</taxon>
        <taxon>Pseudomonadati</taxon>
        <taxon>Pseudomonadota</taxon>
        <taxon>Alphaproteobacteria</taxon>
        <taxon>Rhodospirillales</taxon>
        <taxon>Rhodospirillaceae</taxon>
        <taxon>Inquilinus</taxon>
    </lineage>
</organism>
<comment type="caution">
    <text evidence="8">The sequence shown here is derived from an EMBL/GenBank/DDBJ whole genome shotgun (WGS) entry which is preliminary data.</text>
</comment>
<dbReference type="Gene3D" id="3.40.50.1100">
    <property type="match status" value="2"/>
</dbReference>
<feature type="domain" description="Tryptophan synthase beta chain-like PALP" evidence="7">
    <location>
        <begin position="20"/>
        <end position="307"/>
    </location>
</feature>
<dbReference type="InterPro" id="IPR001926">
    <property type="entry name" value="TrpB-like_PALP"/>
</dbReference>
<dbReference type="EC" id="4.3.1.19" evidence="8"/>